<dbReference type="PANTHER" id="PTHR47660">
    <property type="entry name" value="TRANSCRIPTION FACTOR WITH C2H2 AND ZN(2)-CYS(6) DNA BINDING DOMAIN (EUROFUNG)-RELATED-RELATED"/>
    <property type="match status" value="1"/>
</dbReference>
<dbReference type="PROSITE" id="PS50048">
    <property type="entry name" value="ZN2_CY6_FUNGAL_2"/>
    <property type="match status" value="1"/>
</dbReference>
<organism evidence="10 11">
    <name type="scientific">Dactylonectria macrodidyma</name>
    <dbReference type="NCBI Taxonomy" id="307937"/>
    <lineage>
        <taxon>Eukaryota</taxon>
        <taxon>Fungi</taxon>
        <taxon>Dikarya</taxon>
        <taxon>Ascomycota</taxon>
        <taxon>Pezizomycotina</taxon>
        <taxon>Sordariomycetes</taxon>
        <taxon>Hypocreomycetidae</taxon>
        <taxon>Hypocreales</taxon>
        <taxon>Nectriaceae</taxon>
        <taxon>Dactylonectria</taxon>
    </lineage>
</organism>
<feature type="domain" description="C2H2-type" evidence="9">
    <location>
        <begin position="15"/>
        <end position="42"/>
    </location>
</feature>
<dbReference type="PROSITE" id="PS00463">
    <property type="entry name" value="ZN2_CY6_FUNGAL_1"/>
    <property type="match status" value="1"/>
</dbReference>
<evidence type="ECO:0000313" key="10">
    <source>
        <dbReference type="EMBL" id="KAH7129185.1"/>
    </source>
</evidence>
<dbReference type="Pfam" id="PF04082">
    <property type="entry name" value="Fungal_trans"/>
    <property type="match status" value="1"/>
</dbReference>
<dbReference type="SMART" id="SM00355">
    <property type="entry name" value="ZnF_C2H2"/>
    <property type="match status" value="2"/>
</dbReference>
<keyword evidence="3" id="KW-0805">Transcription regulation</keyword>
<dbReference type="GO" id="GO:0006351">
    <property type="term" value="P:DNA-templated transcription"/>
    <property type="evidence" value="ECO:0007669"/>
    <property type="project" value="InterPro"/>
</dbReference>
<dbReference type="Proteomes" id="UP000738349">
    <property type="component" value="Unassembled WGS sequence"/>
</dbReference>
<feature type="domain" description="Zn(2)-C6 fungal-type" evidence="8">
    <location>
        <begin position="90"/>
        <end position="119"/>
    </location>
</feature>
<feature type="region of interest" description="Disordered" evidence="7">
    <location>
        <begin position="275"/>
        <end position="299"/>
    </location>
</feature>
<keyword evidence="5" id="KW-0539">Nucleus</keyword>
<evidence type="ECO:0000256" key="4">
    <source>
        <dbReference type="ARBA" id="ARBA00023163"/>
    </source>
</evidence>
<dbReference type="SUPFAM" id="SSF57667">
    <property type="entry name" value="beta-beta-alpha zinc fingers"/>
    <property type="match status" value="1"/>
</dbReference>
<feature type="domain" description="C2H2-type" evidence="9">
    <location>
        <begin position="43"/>
        <end position="70"/>
    </location>
</feature>
<evidence type="ECO:0000256" key="2">
    <source>
        <dbReference type="ARBA" id="ARBA00022833"/>
    </source>
</evidence>
<name>A0A9P9IS51_9HYPO</name>
<dbReference type="Pfam" id="PF00096">
    <property type="entry name" value="zf-C2H2"/>
    <property type="match status" value="1"/>
</dbReference>
<evidence type="ECO:0000256" key="7">
    <source>
        <dbReference type="SAM" id="MobiDB-lite"/>
    </source>
</evidence>
<keyword evidence="1" id="KW-0479">Metal-binding</keyword>
<dbReference type="InterPro" id="IPR036864">
    <property type="entry name" value="Zn2-C6_fun-type_DNA-bd_sf"/>
</dbReference>
<protein>
    <submittedName>
        <fullName evidence="10">Uncharacterized protein</fullName>
    </submittedName>
</protein>
<gene>
    <name evidence="10" type="ORF">EDB81DRAFT_950885</name>
</gene>
<dbReference type="InterPro" id="IPR036236">
    <property type="entry name" value="Znf_C2H2_sf"/>
</dbReference>
<keyword evidence="6" id="KW-0863">Zinc-finger</keyword>
<keyword evidence="4" id="KW-0804">Transcription</keyword>
<dbReference type="PANTHER" id="PTHR47660:SF2">
    <property type="entry name" value="TRANSCRIPTION FACTOR WITH C2H2 AND ZN(2)-CYS(6) DNA BINDING DOMAIN (EUROFUNG)"/>
    <property type="match status" value="1"/>
</dbReference>
<dbReference type="OrthoDB" id="40579at2759"/>
<dbReference type="PROSITE" id="PS00028">
    <property type="entry name" value="ZINC_FINGER_C2H2_1"/>
    <property type="match status" value="2"/>
</dbReference>
<dbReference type="InterPro" id="IPR007219">
    <property type="entry name" value="XnlR_reg_dom"/>
</dbReference>
<dbReference type="Gene3D" id="3.30.160.60">
    <property type="entry name" value="Classic Zinc Finger"/>
    <property type="match status" value="1"/>
</dbReference>
<comment type="caution">
    <text evidence="10">The sequence shown here is derived from an EMBL/GenBank/DDBJ whole genome shotgun (WGS) entry which is preliminary data.</text>
</comment>
<feature type="region of interest" description="Disordered" evidence="7">
    <location>
        <begin position="129"/>
        <end position="149"/>
    </location>
</feature>
<dbReference type="SMART" id="SM00066">
    <property type="entry name" value="GAL4"/>
    <property type="match status" value="1"/>
</dbReference>
<dbReference type="GO" id="GO:0000981">
    <property type="term" value="F:DNA-binding transcription factor activity, RNA polymerase II-specific"/>
    <property type="evidence" value="ECO:0007669"/>
    <property type="project" value="InterPro"/>
</dbReference>
<dbReference type="CDD" id="cd00067">
    <property type="entry name" value="GAL4"/>
    <property type="match status" value="1"/>
</dbReference>
<feature type="compositionally biased region" description="Polar residues" evidence="7">
    <location>
        <begin position="281"/>
        <end position="296"/>
    </location>
</feature>
<keyword evidence="2" id="KW-0862">Zinc</keyword>
<evidence type="ECO:0000256" key="6">
    <source>
        <dbReference type="PROSITE-ProRule" id="PRU00042"/>
    </source>
</evidence>
<keyword evidence="11" id="KW-1185">Reference proteome</keyword>
<evidence type="ECO:0000313" key="11">
    <source>
        <dbReference type="Proteomes" id="UP000738349"/>
    </source>
</evidence>
<evidence type="ECO:0000256" key="5">
    <source>
        <dbReference type="ARBA" id="ARBA00023242"/>
    </source>
</evidence>
<proteinExistence type="predicted"/>
<evidence type="ECO:0000256" key="3">
    <source>
        <dbReference type="ARBA" id="ARBA00023015"/>
    </source>
</evidence>
<dbReference type="AlphaFoldDB" id="A0A9P9IS51"/>
<dbReference type="GO" id="GO:0008270">
    <property type="term" value="F:zinc ion binding"/>
    <property type="evidence" value="ECO:0007669"/>
    <property type="project" value="UniProtKB-KW"/>
</dbReference>
<reference evidence="10" key="1">
    <citation type="journal article" date="2021" name="Nat. Commun.">
        <title>Genetic determinants of endophytism in the Arabidopsis root mycobiome.</title>
        <authorList>
            <person name="Mesny F."/>
            <person name="Miyauchi S."/>
            <person name="Thiergart T."/>
            <person name="Pickel B."/>
            <person name="Atanasova L."/>
            <person name="Karlsson M."/>
            <person name="Huettel B."/>
            <person name="Barry K.W."/>
            <person name="Haridas S."/>
            <person name="Chen C."/>
            <person name="Bauer D."/>
            <person name="Andreopoulos W."/>
            <person name="Pangilinan J."/>
            <person name="LaButti K."/>
            <person name="Riley R."/>
            <person name="Lipzen A."/>
            <person name="Clum A."/>
            <person name="Drula E."/>
            <person name="Henrissat B."/>
            <person name="Kohler A."/>
            <person name="Grigoriev I.V."/>
            <person name="Martin F.M."/>
            <person name="Hacquard S."/>
        </authorList>
    </citation>
    <scope>NUCLEOTIDE SEQUENCE</scope>
    <source>
        <strain evidence="10">MPI-CAGE-AT-0147</strain>
    </source>
</reference>
<dbReference type="EMBL" id="JAGMUV010000018">
    <property type="protein sequence ID" value="KAH7129185.1"/>
    <property type="molecule type" value="Genomic_DNA"/>
</dbReference>
<sequence length="844" mass="94583">MADTNVMDGDEPSMFQCGLCKHNFKRMEHLARHVRSHTQSRPHKCHICPKAFTRTDLLRRHVSGHQTETNTPNEDAPGSHRGLPSRVTQACRACASHHLRCSEEKPCRRCTKRGIPCIWSNPMAQDSIATSVDSNQAEESPDAQSAGLASTSSLALPVLPLVTQDMGRSDLGIPDAEPYLDCSLKLDAAQLVFAFPDPNLLSGSWSHQGIMDLDIDASMDIDDIDLEFLNNYNASIPFEFDTISQPEKSVTNSQPCPRDMQAFQTLYWRFRPNKKDHQGSEDQYLSIPSSDQTSPESRVHLEKRVTCSELGMATRDRILAMIVTCCRPENSFRATASFPSVELLDTLLQYYLTSPVTGAASFLHLAAFNPNTSRPELVAIMAAAGAALTSDPTLTKLGYAIQECVRVAILKLWEEDNTMVRDLQISQAFLITLEIGLWSGHNRKVEIAEGLLQPILTMFRRNGKLKRSAYSEMVVRDDLQGAALERTWLTWVDSESYKRLAFRLLVHDASCSMALLVNPLISYAEFSAPLPLSEAIWSSDSPERWKEAWLSRTSDRMFTVTDFLTDPETLIMHRDNIDLTTASFAMASCPWSICWEFIQLNSLQRSRKHHWNALVMSSRHDELSRLVKKLRNFASLHLTQATSVVMRLELVLLHLHMQFEDIQIFAGLEGPEQARSVYPSICEWAQSEPARRSVYHAAQIIRVAREVPRASMDPITAIMLYHASLALLAYGLLAKPKVDAWRGSSGSSMTPDSADDVFLDQPEDFTIRAFLQHGRGIPCLQSLTSSGTIPNNPRTIYLTDIKSTMRVVVDILQTNYDNQLKPHLADKLIQLITSLESSLTGGSY</sequence>
<dbReference type="GO" id="GO:0003677">
    <property type="term" value="F:DNA binding"/>
    <property type="evidence" value="ECO:0007669"/>
    <property type="project" value="InterPro"/>
</dbReference>
<dbReference type="SUPFAM" id="SSF57701">
    <property type="entry name" value="Zn2/Cys6 DNA-binding domain"/>
    <property type="match status" value="1"/>
</dbReference>
<evidence type="ECO:0000259" key="8">
    <source>
        <dbReference type="PROSITE" id="PS50048"/>
    </source>
</evidence>
<evidence type="ECO:0000259" key="9">
    <source>
        <dbReference type="PROSITE" id="PS50157"/>
    </source>
</evidence>
<dbReference type="Gene3D" id="4.10.240.10">
    <property type="entry name" value="Zn(2)-C6 fungal-type DNA-binding domain"/>
    <property type="match status" value="1"/>
</dbReference>
<dbReference type="Pfam" id="PF00172">
    <property type="entry name" value="Zn_clus"/>
    <property type="match status" value="1"/>
</dbReference>
<accession>A0A9P9IS51</accession>
<dbReference type="InterPro" id="IPR001138">
    <property type="entry name" value="Zn2Cys6_DnaBD"/>
</dbReference>
<dbReference type="InterPro" id="IPR013087">
    <property type="entry name" value="Znf_C2H2_type"/>
</dbReference>
<evidence type="ECO:0000256" key="1">
    <source>
        <dbReference type="ARBA" id="ARBA00022723"/>
    </source>
</evidence>
<feature type="compositionally biased region" description="Polar residues" evidence="7">
    <location>
        <begin position="129"/>
        <end position="138"/>
    </location>
</feature>
<dbReference type="PROSITE" id="PS50157">
    <property type="entry name" value="ZINC_FINGER_C2H2_2"/>
    <property type="match status" value="2"/>
</dbReference>